<name>A0AAN9FL64_CLITE</name>
<keyword evidence="2" id="KW-1185">Reference proteome</keyword>
<dbReference type="Proteomes" id="UP001359559">
    <property type="component" value="Unassembled WGS sequence"/>
</dbReference>
<organism evidence="1 2">
    <name type="scientific">Clitoria ternatea</name>
    <name type="common">Butterfly pea</name>
    <dbReference type="NCBI Taxonomy" id="43366"/>
    <lineage>
        <taxon>Eukaryota</taxon>
        <taxon>Viridiplantae</taxon>
        <taxon>Streptophyta</taxon>
        <taxon>Embryophyta</taxon>
        <taxon>Tracheophyta</taxon>
        <taxon>Spermatophyta</taxon>
        <taxon>Magnoliopsida</taxon>
        <taxon>eudicotyledons</taxon>
        <taxon>Gunneridae</taxon>
        <taxon>Pentapetalae</taxon>
        <taxon>rosids</taxon>
        <taxon>fabids</taxon>
        <taxon>Fabales</taxon>
        <taxon>Fabaceae</taxon>
        <taxon>Papilionoideae</taxon>
        <taxon>50 kb inversion clade</taxon>
        <taxon>NPAAA clade</taxon>
        <taxon>indigoferoid/millettioid clade</taxon>
        <taxon>Phaseoleae</taxon>
        <taxon>Clitoria</taxon>
    </lineage>
</organism>
<sequence length="93" mass="10447">MTLAALCDSTIGGKRLNYAALEKALVVVMLSQLPRTRTSTPSKIRTTHTNNATDIHYRAVRKIAWSHYITGIKDPVEKTRAWLFTFGIVEKVC</sequence>
<accession>A0AAN9FL64</accession>
<reference evidence="1 2" key="1">
    <citation type="submission" date="2024-01" db="EMBL/GenBank/DDBJ databases">
        <title>The genomes of 5 underutilized Papilionoideae crops provide insights into root nodulation and disease resistance.</title>
        <authorList>
            <person name="Yuan L."/>
        </authorList>
    </citation>
    <scope>NUCLEOTIDE SEQUENCE [LARGE SCALE GENOMIC DNA]</scope>
    <source>
        <strain evidence="1">LY-2023</strain>
        <tissue evidence="1">Leaf</tissue>
    </source>
</reference>
<comment type="caution">
    <text evidence="1">The sequence shown here is derived from an EMBL/GenBank/DDBJ whole genome shotgun (WGS) entry which is preliminary data.</text>
</comment>
<protein>
    <submittedName>
        <fullName evidence="1">Uncharacterized protein</fullName>
    </submittedName>
</protein>
<gene>
    <name evidence="1" type="ORF">RJT34_23205</name>
</gene>
<dbReference type="EMBL" id="JAYKXN010000006">
    <property type="protein sequence ID" value="KAK7278180.1"/>
    <property type="molecule type" value="Genomic_DNA"/>
</dbReference>
<evidence type="ECO:0000313" key="1">
    <source>
        <dbReference type="EMBL" id="KAK7278180.1"/>
    </source>
</evidence>
<proteinExistence type="predicted"/>
<dbReference type="AlphaFoldDB" id="A0AAN9FL64"/>
<evidence type="ECO:0000313" key="2">
    <source>
        <dbReference type="Proteomes" id="UP001359559"/>
    </source>
</evidence>